<dbReference type="EMBL" id="SMJW01000288">
    <property type="protein sequence ID" value="TDC05820.1"/>
    <property type="molecule type" value="Genomic_DNA"/>
</dbReference>
<feature type="region of interest" description="Disordered" evidence="1">
    <location>
        <begin position="1"/>
        <end position="37"/>
    </location>
</feature>
<feature type="domain" description="DUF397" evidence="2">
    <location>
        <begin position="7"/>
        <end position="60"/>
    </location>
</feature>
<name>A0A4R4NEA2_9ACTN</name>
<dbReference type="Pfam" id="PF04149">
    <property type="entry name" value="DUF397"/>
    <property type="match status" value="1"/>
</dbReference>
<evidence type="ECO:0000259" key="2">
    <source>
        <dbReference type="Pfam" id="PF04149"/>
    </source>
</evidence>
<evidence type="ECO:0000313" key="3">
    <source>
        <dbReference type="EMBL" id="TDC05820.1"/>
    </source>
</evidence>
<dbReference type="Proteomes" id="UP000295431">
    <property type="component" value="Unassembled WGS sequence"/>
</dbReference>
<dbReference type="AlphaFoldDB" id="A0A4R4NEA2"/>
<comment type="caution">
    <text evidence="3">The sequence shown here is derived from an EMBL/GenBank/DDBJ whole genome shotgun (WGS) entry which is preliminary data.</text>
</comment>
<evidence type="ECO:0000256" key="1">
    <source>
        <dbReference type="SAM" id="MobiDB-lite"/>
    </source>
</evidence>
<feature type="compositionally biased region" description="Basic residues" evidence="1">
    <location>
        <begin position="1"/>
        <end position="12"/>
    </location>
</feature>
<sequence length="64" mass="7173">MNTHHSGWRKSTHSAPDGHCVEAGRTSDGKVSVRDTKLQGNGPILKFSKEEWRNLLDNIRTDSL</sequence>
<reference evidence="3 4" key="1">
    <citation type="submission" date="2019-03" db="EMBL/GenBank/DDBJ databases">
        <title>Draft genome sequences of novel Actinobacteria.</title>
        <authorList>
            <person name="Sahin N."/>
            <person name="Ay H."/>
            <person name="Saygin H."/>
        </authorList>
    </citation>
    <scope>NUCLEOTIDE SEQUENCE [LARGE SCALE GENOMIC DNA]</scope>
    <source>
        <strain evidence="3 4">DSM 45347</strain>
    </source>
</reference>
<organism evidence="3 4">
    <name type="scientific">Actinomadura bangladeshensis</name>
    <dbReference type="NCBI Taxonomy" id="453573"/>
    <lineage>
        <taxon>Bacteria</taxon>
        <taxon>Bacillati</taxon>
        <taxon>Actinomycetota</taxon>
        <taxon>Actinomycetes</taxon>
        <taxon>Streptosporangiales</taxon>
        <taxon>Thermomonosporaceae</taxon>
        <taxon>Actinomadura</taxon>
    </lineage>
</organism>
<feature type="compositionally biased region" description="Basic and acidic residues" evidence="1">
    <location>
        <begin position="19"/>
        <end position="37"/>
    </location>
</feature>
<keyword evidence="4" id="KW-1185">Reference proteome</keyword>
<evidence type="ECO:0000313" key="4">
    <source>
        <dbReference type="Proteomes" id="UP000295431"/>
    </source>
</evidence>
<dbReference type="InterPro" id="IPR007278">
    <property type="entry name" value="DUF397"/>
</dbReference>
<accession>A0A4R4NEA2</accession>
<protein>
    <submittedName>
        <fullName evidence="3">DUF397 domain-containing protein</fullName>
    </submittedName>
</protein>
<dbReference type="RefSeq" id="WP_131944411.1">
    <property type="nucleotide sequence ID" value="NZ_BAAAMX010000007.1"/>
</dbReference>
<dbReference type="OrthoDB" id="5193787at2"/>
<gene>
    <name evidence="3" type="ORF">E1284_34795</name>
</gene>
<proteinExistence type="predicted"/>